<protein>
    <recommendedName>
        <fullName evidence="5">Pyruvate decarboxylase</fullName>
        <ecNumber evidence="4">4.1.1.1</ecNumber>
    </recommendedName>
</protein>
<evidence type="ECO:0000256" key="4">
    <source>
        <dbReference type="ARBA" id="ARBA00013202"/>
    </source>
</evidence>
<dbReference type="CDD" id="cd02005">
    <property type="entry name" value="TPP_PDC_IPDC"/>
    <property type="match status" value="1"/>
</dbReference>
<dbReference type="Pfam" id="PF02775">
    <property type="entry name" value="TPP_enzyme_C"/>
    <property type="match status" value="1"/>
</dbReference>
<comment type="similarity">
    <text evidence="3 12">Belongs to the TPP enzyme family.</text>
</comment>
<gene>
    <name evidence="16" type="ORF">CkaCkLH20_05356</name>
</gene>
<dbReference type="InterPro" id="IPR012110">
    <property type="entry name" value="PDC/IPDC-like"/>
</dbReference>
<evidence type="ECO:0000256" key="1">
    <source>
        <dbReference type="ARBA" id="ARBA00001041"/>
    </source>
</evidence>
<dbReference type="GO" id="GO:0030976">
    <property type="term" value="F:thiamine pyrophosphate binding"/>
    <property type="evidence" value="ECO:0007669"/>
    <property type="project" value="InterPro"/>
</dbReference>
<name>A0A9P6IE96_9PEZI</name>
<dbReference type="GO" id="GO:0005829">
    <property type="term" value="C:cytosol"/>
    <property type="evidence" value="ECO:0007669"/>
    <property type="project" value="TreeGrafter"/>
</dbReference>
<dbReference type="InterPro" id="IPR029035">
    <property type="entry name" value="DHS-like_NAD/FAD-binding_dom"/>
</dbReference>
<dbReference type="InterPro" id="IPR047214">
    <property type="entry name" value="TPP_PDC_IPDC"/>
</dbReference>
<evidence type="ECO:0000256" key="6">
    <source>
        <dbReference type="ARBA" id="ARBA00022723"/>
    </source>
</evidence>
<evidence type="ECO:0000256" key="3">
    <source>
        <dbReference type="ARBA" id="ARBA00007812"/>
    </source>
</evidence>
<dbReference type="PANTHER" id="PTHR43452">
    <property type="entry name" value="PYRUVATE DECARBOXYLASE"/>
    <property type="match status" value="1"/>
</dbReference>
<evidence type="ECO:0000256" key="7">
    <source>
        <dbReference type="ARBA" id="ARBA00022793"/>
    </source>
</evidence>
<dbReference type="GO" id="GO:0004737">
    <property type="term" value="F:pyruvate decarboxylase activity"/>
    <property type="evidence" value="ECO:0007669"/>
    <property type="project" value="UniProtKB-EC"/>
</dbReference>
<reference evidence="16" key="1">
    <citation type="submission" date="2020-03" db="EMBL/GenBank/DDBJ databases">
        <authorList>
            <person name="He L."/>
        </authorList>
    </citation>
    <scope>NUCLEOTIDE SEQUENCE</scope>
    <source>
        <strain evidence="16">CkLH20</strain>
    </source>
</reference>
<feature type="binding site" evidence="11">
    <location>
        <position position="491"/>
    </location>
    <ligand>
        <name>Mg(2+)</name>
        <dbReference type="ChEBI" id="CHEBI:18420"/>
    </ligand>
</feature>
<evidence type="ECO:0000256" key="8">
    <source>
        <dbReference type="ARBA" id="ARBA00022842"/>
    </source>
</evidence>
<evidence type="ECO:0000256" key="10">
    <source>
        <dbReference type="ARBA" id="ARBA00023239"/>
    </source>
</evidence>
<reference evidence="16" key="2">
    <citation type="submission" date="2020-11" db="EMBL/GenBank/DDBJ databases">
        <title>Whole genome sequencing of Colletotrichum sp.</title>
        <authorList>
            <person name="Li H."/>
        </authorList>
    </citation>
    <scope>NUCLEOTIDE SEQUENCE</scope>
    <source>
        <strain evidence="16">CkLH20</strain>
    </source>
</reference>
<dbReference type="GeneID" id="62161149"/>
<keyword evidence="9 12" id="KW-0786">Thiamine pyrophosphate</keyword>
<dbReference type="RefSeq" id="XP_038746551.1">
    <property type="nucleotide sequence ID" value="XM_038888075.1"/>
</dbReference>
<dbReference type="AlphaFoldDB" id="A0A9P6IE96"/>
<evidence type="ECO:0000313" key="17">
    <source>
        <dbReference type="Proteomes" id="UP000781932"/>
    </source>
</evidence>
<dbReference type="OrthoDB" id="3970464at2759"/>
<dbReference type="Gene3D" id="3.40.50.970">
    <property type="match status" value="2"/>
</dbReference>
<dbReference type="Pfam" id="PF00205">
    <property type="entry name" value="TPP_enzyme_M"/>
    <property type="match status" value="1"/>
</dbReference>
<keyword evidence="6 11" id="KW-0479">Metal-binding</keyword>
<dbReference type="InterPro" id="IPR012000">
    <property type="entry name" value="Thiamin_PyroP_enz_cen_dom"/>
</dbReference>
<evidence type="ECO:0000256" key="11">
    <source>
        <dbReference type="PIRSR" id="PIRSR036565-2"/>
    </source>
</evidence>
<dbReference type="PANTHER" id="PTHR43452:SF11">
    <property type="entry name" value="PYRUVATE DECARBOXYLASE"/>
    <property type="match status" value="1"/>
</dbReference>
<comment type="cofactor">
    <cofactor evidence="2">
        <name>thiamine diphosphate</name>
        <dbReference type="ChEBI" id="CHEBI:58937"/>
    </cofactor>
</comment>
<dbReference type="InterPro" id="IPR029061">
    <property type="entry name" value="THDP-binding"/>
</dbReference>
<keyword evidence="10" id="KW-0456">Lyase</keyword>
<dbReference type="FunFam" id="3.40.50.970:FF:000019">
    <property type="entry name" value="Pyruvate decarboxylase isozyme"/>
    <property type="match status" value="1"/>
</dbReference>
<dbReference type="InterPro" id="IPR011766">
    <property type="entry name" value="TPP_enzyme_TPP-bd"/>
</dbReference>
<dbReference type="EC" id="4.1.1.1" evidence="4"/>
<evidence type="ECO:0000259" key="15">
    <source>
        <dbReference type="Pfam" id="PF02776"/>
    </source>
</evidence>
<dbReference type="CDD" id="cd07038">
    <property type="entry name" value="TPP_PYR_PDC_IPDC_like"/>
    <property type="match status" value="1"/>
</dbReference>
<organism evidence="16 17">
    <name type="scientific">Colletotrichum karsti</name>
    <dbReference type="NCBI Taxonomy" id="1095194"/>
    <lineage>
        <taxon>Eukaryota</taxon>
        <taxon>Fungi</taxon>
        <taxon>Dikarya</taxon>
        <taxon>Ascomycota</taxon>
        <taxon>Pezizomycotina</taxon>
        <taxon>Sordariomycetes</taxon>
        <taxon>Hypocreomycetidae</taxon>
        <taxon>Glomerellales</taxon>
        <taxon>Glomerellaceae</taxon>
        <taxon>Colletotrichum</taxon>
        <taxon>Colletotrichum boninense species complex</taxon>
    </lineage>
</organism>
<dbReference type="FunFam" id="3.40.50.970:FF:000024">
    <property type="entry name" value="Pyruvate decarboxylase isozyme"/>
    <property type="match status" value="1"/>
</dbReference>
<comment type="caution">
    <text evidence="16">The sequence shown here is derived from an EMBL/GenBank/DDBJ whole genome shotgun (WGS) entry which is preliminary data.</text>
</comment>
<evidence type="ECO:0000259" key="14">
    <source>
        <dbReference type="Pfam" id="PF02775"/>
    </source>
</evidence>
<evidence type="ECO:0000256" key="2">
    <source>
        <dbReference type="ARBA" id="ARBA00001964"/>
    </source>
</evidence>
<dbReference type="InterPro" id="IPR047213">
    <property type="entry name" value="TPP_PYR_PDC_IPDC-like"/>
</dbReference>
<dbReference type="EMBL" id="JAATWM020000015">
    <property type="protein sequence ID" value="KAF9877090.1"/>
    <property type="molecule type" value="Genomic_DNA"/>
</dbReference>
<dbReference type="PIRSF" id="PIRSF036565">
    <property type="entry name" value="Pyruvt_ip_decrb"/>
    <property type="match status" value="1"/>
</dbReference>
<comment type="cofactor">
    <cofactor evidence="11">
        <name>Mg(2+)</name>
        <dbReference type="ChEBI" id="CHEBI:18420"/>
    </cofactor>
    <text evidence="11">Binds 1 Mg(2+) per subunit.</text>
</comment>
<dbReference type="Pfam" id="PF02776">
    <property type="entry name" value="TPP_enzyme_N"/>
    <property type="match status" value="1"/>
</dbReference>
<feature type="domain" description="Thiamine pyrophosphate enzyme TPP-binding" evidence="14">
    <location>
        <begin position="404"/>
        <end position="539"/>
    </location>
</feature>
<dbReference type="Gene3D" id="3.40.50.1220">
    <property type="entry name" value="TPP-binding domain"/>
    <property type="match status" value="1"/>
</dbReference>
<dbReference type="SUPFAM" id="SSF52518">
    <property type="entry name" value="Thiamin diphosphate-binding fold (THDP-binding)"/>
    <property type="match status" value="2"/>
</dbReference>
<dbReference type="InterPro" id="IPR012001">
    <property type="entry name" value="Thiamin_PyroP_enz_TPP-bd_dom"/>
</dbReference>
<keyword evidence="7" id="KW-0210">Decarboxylase</keyword>
<dbReference type="GO" id="GO:0000287">
    <property type="term" value="F:magnesium ion binding"/>
    <property type="evidence" value="ECO:0007669"/>
    <property type="project" value="InterPro"/>
</dbReference>
<dbReference type="GO" id="GO:0000949">
    <property type="term" value="P:aromatic amino acid family catabolic process to alcohol via Ehrlich pathway"/>
    <property type="evidence" value="ECO:0007669"/>
    <property type="project" value="TreeGrafter"/>
</dbReference>
<feature type="binding site" evidence="11">
    <location>
        <position position="462"/>
    </location>
    <ligand>
        <name>Mg(2+)</name>
        <dbReference type="ChEBI" id="CHEBI:18420"/>
    </ligand>
</feature>
<evidence type="ECO:0000256" key="9">
    <source>
        <dbReference type="ARBA" id="ARBA00023052"/>
    </source>
</evidence>
<feature type="domain" description="Thiamine pyrophosphate enzyme N-terminal TPP-binding" evidence="15">
    <location>
        <begin position="14"/>
        <end position="122"/>
    </location>
</feature>
<proteinExistence type="inferred from homology"/>
<sequence>MTTVEINDSPATVKLAEYLFTRLRQLGIDSVHGVPGDFNLTLLDYVKPSGLHWVGNANELNAAYAADGYARIKGISAVVTTSGVGELSAINAIAGAFAERAGVVHIVGTPSRQIQDNRVQMHHGFNDGEYRRFAQMHAHVTIAQASLRHAQKAPEQIDEVLRQCLVHSRPVYIEVPGDLVSVPVPAENLQSPVWEPDYTPTSADDAALEVIIQKMYSAKQPLILVDGEIRPLGIVEDVQKIVKSTGWPTWTTPLGKSLLDETLPNFHGIYRGKHANSEEKKLFETSDLVLFFGPHLSSTNTNQFTMVPRSDVSILFRDTEVKVGDQVFRDITARAVARSLLHRLDVSQIYRYDSYPTLPKDYKISFSEVSAEGKITQSKIWHLVSNIIREGDVVLGETGTAGHGSRVFPMPPRSRLFLPATWLSIGYMLPASQGAALAQRELVQSSKYHGVKNAQTILFIGDGSFQMTVQELSTIISNELDVIVFLINNDGYTIERCIHGLKEGYNDVAPWRYLEAPSFFGAKEGSYVRSARTWGELEAILGDEKLVNGKGLRMVEIFMDLDDAPEGALKDLMDAEKKRVGA</sequence>
<evidence type="ECO:0000256" key="12">
    <source>
        <dbReference type="RuleBase" id="RU362132"/>
    </source>
</evidence>
<feature type="binding site" evidence="11">
    <location>
        <position position="489"/>
    </location>
    <ligand>
        <name>Mg(2+)</name>
        <dbReference type="ChEBI" id="CHEBI:18420"/>
    </ligand>
</feature>
<evidence type="ECO:0000259" key="13">
    <source>
        <dbReference type="Pfam" id="PF00205"/>
    </source>
</evidence>
<dbReference type="Proteomes" id="UP000781932">
    <property type="component" value="Unassembled WGS sequence"/>
</dbReference>
<keyword evidence="17" id="KW-1185">Reference proteome</keyword>
<keyword evidence="8 11" id="KW-0460">Magnesium</keyword>
<evidence type="ECO:0000256" key="5">
    <source>
        <dbReference type="ARBA" id="ARBA00014422"/>
    </source>
</evidence>
<comment type="catalytic activity">
    <reaction evidence="1">
        <text>a 2-oxocarboxylate + H(+) = an aldehyde + CO2</text>
        <dbReference type="Rhea" id="RHEA:11628"/>
        <dbReference type="ChEBI" id="CHEBI:15378"/>
        <dbReference type="ChEBI" id="CHEBI:16526"/>
        <dbReference type="ChEBI" id="CHEBI:17478"/>
        <dbReference type="ChEBI" id="CHEBI:35179"/>
        <dbReference type="EC" id="4.1.1.1"/>
    </reaction>
</comment>
<feature type="domain" description="Thiamine pyrophosphate enzyme central" evidence="13">
    <location>
        <begin position="210"/>
        <end position="342"/>
    </location>
</feature>
<dbReference type="SUPFAM" id="SSF52467">
    <property type="entry name" value="DHS-like NAD/FAD-binding domain"/>
    <property type="match status" value="1"/>
</dbReference>
<dbReference type="GO" id="GO:0005634">
    <property type="term" value="C:nucleus"/>
    <property type="evidence" value="ECO:0007669"/>
    <property type="project" value="TreeGrafter"/>
</dbReference>
<accession>A0A9P6IE96</accession>
<evidence type="ECO:0000313" key="16">
    <source>
        <dbReference type="EMBL" id="KAF9877090.1"/>
    </source>
</evidence>